<proteinExistence type="predicted"/>
<feature type="compositionally biased region" description="Basic and acidic residues" evidence="1">
    <location>
        <begin position="285"/>
        <end position="298"/>
    </location>
</feature>
<gene>
    <name evidence="2" type="ORF">BKA59DRAFT_448012</name>
</gene>
<protein>
    <submittedName>
        <fullName evidence="2">Uncharacterized protein</fullName>
    </submittedName>
</protein>
<feature type="region of interest" description="Disordered" evidence="1">
    <location>
        <begin position="233"/>
        <end position="313"/>
    </location>
</feature>
<evidence type="ECO:0000313" key="3">
    <source>
        <dbReference type="Proteomes" id="UP000813427"/>
    </source>
</evidence>
<reference evidence="2" key="1">
    <citation type="journal article" date="2021" name="Nat. Commun.">
        <title>Genetic determinants of endophytism in the Arabidopsis root mycobiome.</title>
        <authorList>
            <person name="Mesny F."/>
            <person name="Miyauchi S."/>
            <person name="Thiergart T."/>
            <person name="Pickel B."/>
            <person name="Atanasova L."/>
            <person name="Karlsson M."/>
            <person name="Huettel B."/>
            <person name="Barry K.W."/>
            <person name="Haridas S."/>
            <person name="Chen C."/>
            <person name="Bauer D."/>
            <person name="Andreopoulos W."/>
            <person name="Pangilinan J."/>
            <person name="LaButti K."/>
            <person name="Riley R."/>
            <person name="Lipzen A."/>
            <person name="Clum A."/>
            <person name="Drula E."/>
            <person name="Henrissat B."/>
            <person name="Kohler A."/>
            <person name="Grigoriev I.V."/>
            <person name="Martin F.M."/>
            <person name="Hacquard S."/>
        </authorList>
    </citation>
    <scope>NUCLEOTIDE SEQUENCE</scope>
    <source>
        <strain evidence="2">MPI-SDFR-AT-0068</strain>
    </source>
</reference>
<dbReference type="EMBL" id="JAGPXF010000001">
    <property type="protein sequence ID" value="KAH7261766.1"/>
    <property type="molecule type" value="Genomic_DNA"/>
</dbReference>
<evidence type="ECO:0000256" key="1">
    <source>
        <dbReference type="SAM" id="MobiDB-lite"/>
    </source>
</evidence>
<keyword evidence="3" id="KW-1185">Reference proteome</keyword>
<evidence type="ECO:0000313" key="2">
    <source>
        <dbReference type="EMBL" id="KAH7261766.1"/>
    </source>
</evidence>
<organism evidence="2 3">
    <name type="scientific">Fusarium tricinctum</name>
    <dbReference type="NCBI Taxonomy" id="61284"/>
    <lineage>
        <taxon>Eukaryota</taxon>
        <taxon>Fungi</taxon>
        <taxon>Dikarya</taxon>
        <taxon>Ascomycota</taxon>
        <taxon>Pezizomycotina</taxon>
        <taxon>Sordariomycetes</taxon>
        <taxon>Hypocreomycetidae</taxon>
        <taxon>Hypocreales</taxon>
        <taxon>Nectriaceae</taxon>
        <taxon>Fusarium</taxon>
        <taxon>Fusarium tricinctum species complex</taxon>
    </lineage>
</organism>
<dbReference type="AlphaFoldDB" id="A0A8K0SBC6"/>
<accession>A0A8K0SBC6</accession>
<dbReference type="OrthoDB" id="5072071at2759"/>
<name>A0A8K0SBC6_9HYPO</name>
<sequence length="336" mass="35993">MCRENVTIAQCAPHDPPVLSFTCGKLHMVAQDRVVCDKAEGKCVCYFGTCGLVTREVTTGGIDFSSINKIRCATCVVREDNVGDRRSGREILESPLLERPAIDKAGKESHAKLLTSLWRGKAACPYHSEDIPEPFVSHALSDVSVDSPAQIEVAVQPVAEAAVNEPFSVDTHATDALSVDPPSFDASSEEHFDVKTTAVDSASVGSVQADVAATTGTEPFDTESVAALDGWTASPAPTIEHDKDASVEPISDSGIKNGLAREIGIETSRWAPPKSSDPVAEEEGQDKAQDDEPSDTKPRRIPTSNFAFDPNNAEKLRDVTQKLASLKSQFLLGKVF</sequence>
<comment type="caution">
    <text evidence="2">The sequence shown here is derived from an EMBL/GenBank/DDBJ whole genome shotgun (WGS) entry which is preliminary data.</text>
</comment>
<dbReference type="Proteomes" id="UP000813427">
    <property type="component" value="Unassembled WGS sequence"/>
</dbReference>